<evidence type="ECO:0000313" key="9">
    <source>
        <dbReference type="EMBL" id="CRK75409.1"/>
    </source>
</evidence>
<evidence type="ECO:0000256" key="8">
    <source>
        <dbReference type="SAM" id="Phobius"/>
    </source>
</evidence>
<dbReference type="OrthoDB" id="3579489at2"/>
<keyword evidence="4" id="KW-1003">Cell membrane</keyword>
<dbReference type="AlphaFoldDB" id="A0A0U1NLP2"/>
<evidence type="ECO:0000256" key="2">
    <source>
        <dbReference type="ARBA" id="ARBA00010735"/>
    </source>
</evidence>
<dbReference type="Pfam" id="PF03591">
    <property type="entry name" value="AzlC"/>
    <property type="match status" value="1"/>
</dbReference>
<accession>A0A0U1NLP2</accession>
<name>A0A0U1NLP2_9RHOB</name>
<feature type="transmembrane region" description="Helical" evidence="8">
    <location>
        <begin position="191"/>
        <end position="223"/>
    </location>
</feature>
<dbReference type="EMBL" id="CVQV01000006">
    <property type="protein sequence ID" value="CRK75409.1"/>
    <property type="molecule type" value="Genomic_DNA"/>
</dbReference>
<comment type="similarity">
    <text evidence="2">Belongs to the AzlC family.</text>
</comment>
<keyword evidence="3" id="KW-0813">Transport</keyword>
<evidence type="ECO:0000256" key="4">
    <source>
        <dbReference type="ARBA" id="ARBA00022475"/>
    </source>
</evidence>
<dbReference type="InterPro" id="IPR011606">
    <property type="entry name" value="Brnchd-chn_aa_trnsp_permease"/>
</dbReference>
<feature type="transmembrane region" description="Helical" evidence="8">
    <location>
        <begin position="47"/>
        <end position="66"/>
    </location>
</feature>
<reference evidence="9 10" key="1">
    <citation type="submission" date="2015-04" db="EMBL/GenBank/DDBJ databases">
        <authorList>
            <person name="Syromyatnikov M.Y."/>
            <person name="Popov V.N."/>
        </authorList>
    </citation>
    <scope>NUCLEOTIDE SEQUENCE [LARGE SCALE GENOMIC DNA]</scope>
    <source>
        <strain evidence="9 10">CECT 5292</strain>
    </source>
</reference>
<dbReference type="STRING" id="282199.GCA_001049735_01455"/>
<feature type="transmembrane region" description="Helical" evidence="8">
    <location>
        <begin position="167"/>
        <end position="185"/>
    </location>
</feature>
<evidence type="ECO:0000256" key="6">
    <source>
        <dbReference type="ARBA" id="ARBA00022989"/>
    </source>
</evidence>
<dbReference type="GO" id="GO:1903785">
    <property type="term" value="P:L-valine transmembrane transport"/>
    <property type="evidence" value="ECO:0007669"/>
    <property type="project" value="TreeGrafter"/>
</dbReference>
<sequence>MSSTTAKSTYLQGFRDGLPFLLVIAPFGLLFGVVGTEAGLNIAEVMGFGVLVIAGAAQFTAVQLMVEDAPTLIVLATSLAVNLRMAMYSAAMVPHLGKAGLWQRALVSYSMVDQTYALADQKFQDETAWTLPQKLRYFAGTVTPICSTWYAMTYVGAKLGSSIPPEYALDFAIPITFLALIAPALRTLPHVIAAATSVVVALLCMNVPYSLGIIIAGIAAMIAGAQAELMLKKEPKS</sequence>
<keyword evidence="5 8" id="KW-0812">Transmembrane</keyword>
<organism evidence="9 10">
    <name type="scientific">Nereida ignava</name>
    <dbReference type="NCBI Taxonomy" id="282199"/>
    <lineage>
        <taxon>Bacteria</taxon>
        <taxon>Pseudomonadati</taxon>
        <taxon>Pseudomonadota</taxon>
        <taxon>Alphaproteobacteria</taxon>
        <taxon>Rhodobacterales</taxon>
        <taxon>Roseobacteraceae</taxon>
        <taxon>Nereida</taxon>
    </lineage>
</organism>
<evidence type="ECO:0000256" key="1">
    <source>
        <dbReference type="ARBA" id="ARBA00004651"/>
    </source>
</evidence>
<comment type="subcellular location">
    <subcellularLocation>
        <location evidence="1">Cell membrane</location>
        <topology evidence="1">Multi-pass membrane protein</topology>
    </subcellularLocation>
</comment>
<gene>
    <name evidence="9" type="primary">ygaZ</name>
    <name evidence="9" type="ORF">NIG5292_01456</name>
</gene>
<keyword evidence="6 8" id="KW-1133">Transmembrane helix</keyword>
<dbReference type="PANTHER" id="PTHR34979">
    <property type="entry name" value="INNER MEMBRANE PROTEIN YGAZ"/>
    <property type="match status" value="1"/>
</dbReference>
<feature type="transmembrane region" description="Helical" evidence="8">
    <location>
        <begin position="20"/>
        <end position="40"/>
    </location>
</feature>
<evidence type="ECO:0000256" key="5">
    <source>
        <dbReference type="ARBA" id="ARBA00022692"/>
    </source>
</evidence>
<dbReference type="PANTHER" id="PTHR34979:SF1">
    <property type="entry name" value="INNER MEMBRANE PROTEIN YGAZ"/>
    <property type="match status" value="1"/>
</dbReference>
<evidence type="ECO:0000256" key="7">
    <source>
        <dbReference type="ARBA" id="ARBA00023136"/>
    </source>
</evidence>
<protein>
    <submittedName>
        <fullName evidence="9">Inner membrane protein YgaZ</fullName>
    </submittedName>
</protein>
<dbReference type="Proteomes" id="UP000048949">
    <property type="component" value="Unassembled WGS sequence"/>
</dbReference>
<feature type="transmembrane region" description="Helical" evidence="8">
    <location>
        <begin position="72"/>
        <end position="93"/>
    </location>
</feature>
<evidence type="ECO:0000256" key="3">
    <source>
        <dbReference type="ARBA" id="ARBA00022448"/>
    </source>
</evidence>
<keyword evidence="7 8" id="KW-0472">Membrane</keyword>
<dbReference type="GO" id="GO:0005886">
    <property type="term" value="C:plasma membrane"/>
    <property type="evidence" value="ECO:0007669"/>
    <property type="project" value="UniProtKB-SubCell"/>
</dbReference>
<evidence type="ECO:0000313" key="10">
    <source>
        <dbReference type="Proteomes" id="UP000048949"/>
    </source>
</evidence>
<proteinExistence type="inferred from homology"/>
<keyword evidence="10" id="KW-1185">Reference proteome</keyword>
<dbReference type="RefSeq" id="WP_048598841.1">
    <property type="nucleotide sequence ID" value="NZ_CVPC01000006.1"/>
</dbReference>